<feature type="compositionally biased region" description="Low complexity" evidence="5">
    <location>
        <begin position="603"/>
        <end position="632"/>
    </location>
</feature>
<dbReference type="EMBL" id="JNBR01000013">
    <property type="protein sequence ID" value="OQS01152.1"/>
    <property type="molecule type" value="Genomic_DNA"/>
</dbReference>
<dbReference type="GO" id="GO:0008270">
    <property type="term" value="F:zinc ion binding"/>
    <property type="evidence" value="ECO:0007669"/>
    <property type="project" value="UniProtKB-KW"/>
</dbReference>
<dbReference type="STRING" id="1202772.A0A1V9ZT05"/>
<dbReference type="InterPro" id="IPR043145">
    <property type="entry name" value="Znf_ZZ_sf"/>
</dbReference>
<evidence type="ECO:0000256" key="4">
    <source>
        <dbReference type="PROSITE-ProRule" id="PRU00228"/>
    </source>
</evidence>
<evidence type="ECO:0000256" key="5">
    <source>
        <dbReference type="SAM" id="MobiDB-lite"/>
    </source>
</evidence>
<evidence type="ECO:0000256" key="2">
    <source>
        <dbReference type="ARBA" id="ARBA00022771"/>
    </source>
</evidence>
<keyword evidence="2 4" id="KW-0863">Zinc-finger</keyword>
<dbReference type="AlphaFoldDB" id="A0A1V9ZT05"/>
<dbReference type="PANTHER" id="PTHR20930">
    <property type="entry name" value="OVARIAN CARCINOMA ANTIGEN CA125-RELATED"/>
    <property type="match status" value="1"/>
</dbReference>
<evidence type="ECO:0000256" key="3">
    <source>
        <dbReference type="ARBA" id="ARBA00022833"/>
    </source>
</evidence>
<feature type="compositionally biased region" description="Acidic residues" evidence="5">
    <location>
        <begin position="532"/>
        <end position="602"/>
    </location>
</feature>
<dbReference type="Proteomes" id="UP000243579">
    <property type="component" value="Unassembled WGS sequence"/>
</dbReference>
<evidence type="ECO:0000256" key="1">
    <source>
        <dbReference type="ARBA" id="ARBA00022723"/>
    </source>
</evidence>
<comment type="caution">
    <text evidence="7">The sequence shown here is derived from an EMBL/GenBank/DDBJ whole genome shotgun (WGS) entry which is preliminary data.</text>
</comment>
<dbReference type="SUPFAM" id="SSF57850">
    <property type="entry name" value="RING/U-box"/>
    <property type="match status" value="6"/>
</dbReference>
<organism evidence="7 8">
    <name type="scientific">Achlya hypogyna</name>
    <name type="common">Oomycete</name>
    <name type="synonym">Protoachlya hypogyna</name>
    <dbReference type="NCBI Taxonomy" id="1202772"/>
    <lineage>
        <taxon>Eukaryota</taxon>
        <taxon>Sar</taxon>
        <taxon>Stramenopiles</taxon>
        <taxon>Oomycota</taxon>
        <taxon>Saprolegniomycetes</taxon>
        <taxon>Saprolegniales</taxon>
        <taxon>Achlyaceae</taxon>
        <taxon>Achlya</taxon>
    </lineage>
</organism>
<feature type="region of interest" description="Disordered" evidence="5">
    <location>
        <begin position="397"/>
        <end position="440"/>
    </location>
</feature>
<evidence type="ECO:0000259" key="6">
    <source>
        <dbReference type="PROSITE" id="PS50135"/>
    </source>
</evidence>
<dbReference type="OrthoDB" id="661148at2759"/>
<reference evidence="7 8" key="1">
    <citation type="journal article" date="2014" name="Genome Biol. Evol.">
        <title>The secreted proteins of Achlya hypogyna and Thraustotheca clavata identify the ancestral oomycete secretome and reveal gene acquisitions by horizontal gene transfer.</title>
        <authorList>
            <person name="Misner I."/>
            <person name="Blouin N."/>
            <person name="Leonard G."/>
            <person name="Richards T.A."/>
            <person name="Lane C.E."/>
        </authorList>
    </citation>
    <scope>NUCLEOTIDE SEQUENCE [LARGE SCALE GENOMIC DNA]</scope>
    <source>
        <strain evidence="7 8">ATCC 48635</strain>
    </source>
</reference>
<evidence type="ECO:0000313" key="8">
    <source>
        <dbReference type="Proteomes" id="UP000243579"/>
    </source>
</evidence>
<dbReference type="PANTHER" id="PTHR20930:SF0">
    <property type="entry name" value="PROTEIN ILRUN"/>
    <property type="match status" value="1"/>
</dbReference>
<feature type="region of interest" description="Disordered" evidence="5">
    <location>
        <begin position="519"/>
        <end position="632"/>
    </location>
</feature>
<evidence type="ECO:0000313" key="7">
    <source>
        <dbReference type="EMBL" id="OQS01152.1"/>
    </source>
</evidence>
<dbReference type="PROSITE" id="PS01357">
    <property type="entry name" value="ZF_ZZ_1"/>
    <property type="match status" value="1"/>
</dbReference>
<dbReference type="Gene3D" id="3.30.60.90">
    <property type="match status" value="6"/>
</dbReference>
<feature type="domain" description="ZZ-type" evidence="6">
    <location>
        <begin position="9"/>
        <end position="62"/>
    </location>
</feature>
<keyword evidence="3" id="KW-0862">Zinc</keyword>
<feature type="domain" description="ZZ-type" evidence="6">
    <location>
        <begin position="224"/>
        <end position="278"/>
    </location>
</feature>
<dbReference type="Pfam" id="PF00569">
    <property type="entry name" value="ZZ"/>
    <property type="match status" value="6"/>
</dbReference>
<dbReference type="SMART" id="SM00291">
    <property type="entry name" value="ZnF_ZZ"/>
    <property type="match status" value="7"/>
</dbReference>
<feature type="compositionally biased region" description="Acidic residues" evidence="5">
    <location>
        <begin position="409"/>
        <end position="418"/>
    </location>
</feature>
<keyword evidence="1" id="KW-0479">Metal-binding</keyword>
<gene>
    <name evidence="7" type="ORF">ACHHYP_01704</name>
</gene>
<sequence>MSSTASVARHPIACHGCNAFPIVGVRYQSTQVPSIDLCKSCAMSPKWTKAHSPFAPHATPPTHRAGCDGCNASPIVGPRAMSTKVANFDLCNGCIRGGCWEKSHGPFTIVHGTAIHRGAVCRGCKASPIQGPRLISTRQPKFDLCASCAGTGRWNQTHGPFRILIKPPAVHPGIGCDGCAKPVIGPRYQSTKNPNFDLCKRCHDTTRYTANYGPFLVWAVPAVHAGVGCDGCHVAPIAGTRFYCTDAENNYDFCSACLTKGRNAGNTSNFMSLETPAMHQGIYCNGCSIESIYGIRYRSLTVANYDLCRDCVAKDTSCGPFQLLTQPATASTQVADAVDRLLDNIDAALDLSDDMMYLSELAMDAYAAAENVFSHFDMDDDSSSFLEQCIDALTLSDDTATDDTRSSENNEEDDNEDEYAAHEGEGDGGDEYANYDYEDGVDGGCEDEGDIVASLVEATISAATGARQYVACHSCESGITGRRFQSMEHANYSFCKPCGQHPKIAEVFAPYKVFRDGRQRRRRARKAKDSDSSSEDSDSSSEESESDDDEEPEDESDADSDDNDSNEERDSEAESDDADDGDYDDGDYDGGDYQDTDYDYTDGYDGGDYNYDDSATVDSGSFFSFDSSSSFF</sequence>
<protein>
    <recommendedName>
        <fullName evidence="6">ZZ-type domain-containing protein</fullName>
    </recommendedName>
</protein>
<name>A0A1V9ZT05_ACHHY</name>
<keyword evidence="8" id="KW-1185">Reference proteome</keyword>
<dbReference type="InterPro" id="IPR000433">
    <property type="entry name" value="Znf_ZZ"/>
</dbReference>
<proteinExistence type="predicted"/>
<dbReference type="PROSITE" id="PS50135">
    <property type="entry name" value="ZF_ZZ_2"/>
    <property type="match status" value="2"/>
</dbReference>
<accession>A0A1V9ZT05</accession>